<evidence type="ECO:0000256" key="1">
    <source>
        <dbReference type="SAM" id="MobiDB-lite"/>
    </source>
</evidence>
<reference evidence="3" key="1">
    <citation type="submission" date="2019-04" db="EMBL/GenBank/DDBJ databases">
        <title>Draft genome sequence of Pseudonocardiaceae bacterium SL3-2-4.</title>
        <authorList>
            <person name="Ningsih F."/>
            <person name="Yokota A."/>
            <person name="Sakai Y."/>
            <person name="Nanatani K."/>
            <person name="Yabe S."/>
            <person name="Oetari A."/>
            <person name="Sjamsuridzal W."/>
        </authorList>
    </citation>
    <scope>NUCLEOTIDE SEQUENCE [LARGE SCALE GENOMIC DNA]</scope>
    <source>
        <strain evidence="3">SL3-2-4</strain>
    </source>
</reference>
<keyword evidence="3" id="KW-1185">Reference proteome</keyword>
<name>A0A4D4JCP0_9PSEU</name>
<comment type="caution">
    <text evidence="2">The sequence shown here is derived from an EMBL/GenBank/DDBJ whole genome shotgun (WGS) entry which is preliminary data.</text>
</comment>
<evidence type="ECO:0000313" key="3">
    <source>
        <dbReference type="Proteomes" id="UP000298860"/>
    </source>
</evidence>
<evidence type="ECO:0000313" key="2">
    <source>
        <dbReference type="EMBL" id="GDY32139.1"/>
    </source>
</evidence>
<protein>
    <submittedName>
        <fullName evidence="2">Uncharacterized protein</fullName>
    </submittedName>
</protein>
<dbReference type="Proteomes" id="UP000298860">
    <property type="component" value="Unassembled WGS sequence"/>
</dbReference>
<accession>A0A4D4JCP0</accession>
<feature type="region of interest" description="Disordered" evidence="1">
    <location>
        <begin position="1"/>
        <end position="169"/>
    </location>
</feature>
<dbReference type="AlphaFoldDB" id="A0A4D4JCP0"/>
<proteinExistence type="predicted"/>
<organism evidence="2 3">
    <name type="scientific">Gandjariella thermophila</name>
    <dbReference type="NCBI Taxonomy" id="1931992"/>
    <lineage>
        <taxon>Bacteria</taxon>
        <taxon>Bacillati</taxon>
        <taxon>Actinomycetota</taxon>
        <taxon>Actinomycetes</taxon>
        <taxon>Pseudonocardiales</taxon>
        <taxon>Pseudonocardiaceae</taxon>
        <taxon>Gandjariella</taxon>
    </lineage>
</organism>
<sequence length="169" mass="17435">MTYIALSGEPLLGQSRASPPHRVPARRGPAPPGAAVRPGRDHGAPAATPGGVVGTAFRAGRTPAGRQELEPAGGAGTRAVPRTDEPTPSLVDITAIRPVPVQHHPEGRHRAASARRGPAVLEHRAGPAGAGRGRESADRLSHPVNGSGNDIERMTRLRLSTPGKVSRTS</sequence>
<gene>
    <name evidence="2" type="ORF">GTS_37720</name>
</gene>
<feature type="compositionally biased region" description="Basic and acidic residues" evidence="1">
    <location>
        <begin position="132"/>
        <end position="141"/>
    </location>
</feature>
<feature type="compositionally biased region" description="Low complexity" evidence="1">
    <location>
        <begin position="44"/>
        <end position="56"/>
    </location>
</feature>
<dbReference type="EMBL" id="BJFL01000021">
    <property type="protein sequence ID" value="GDY32139.1"/>
    <property type="molecule type" value="Genomic_DNA"/>
</dbReference>